<feature type="transmembrane region" description="Helical" evidence="1">
    <location>
        <begin position="38"/>
        <end position="54"/>
    </location>
</feature>
<dbReference type="AlphaFoldDB" id="A0A5N6ZMQ4"/>
<keyword evidence="3" id="KW-1185">Reference proteome</keyword>
<accession>A0A5N6ZMQ4</accession>
<feature type="transmembrane region" description="Helical" evidence="1">
    <location>
        <begin position="12"/>
        <end position="32"/>
    </location>
</feature>
<sequence>MGQMATSHITCLFVHSPLFSLLFIFLSVPRYLLVSFPVPNIFDCLAYISFILYFEKEKAPGLSKDFQLCPTALSVT</sequence>
<keyword evidence="1" id="KW-0812">Transmembrane</keyword>
<name>A0A5N6ZMQ4_9EURO</name>
<proteinExistence type="predicted"/>
<evidence type="ECO:0000313" key="3">
    <source>
        <dbReference type="Proteomes" id="UP000326268"/>
    </source>
</evidence>
<keyword evidence="1" id="KW-1133">Transmembrane helix</keyword>
<protein>
    <submittedName>
        <fullName evidence="2">Uncharacterized protein</fullName>
    </submittedName>
</protein>
<dbReference type="Proteomes" id="UP000326268">
    <property type="component" value="Unassembled WGS sequence"/>
</dbReference>
<dbReference type="RefSeq" id="XP_031920531.1">
    <property type="nucleotide sequence ID" value="XM_032077802.1"/>
</dbReference>
<keyword evidence="1" id="KW-0472">Membrane</keyword>
<reference evidence="2 3" key="1">
    <citation type="submission" date="2019-04" db="EMBL/GenBank/DDBJ databases">
        <title>Friends and foes A comparative genomics studyof 23 Aspergillus species from section Flavi.</title>
        <authorList>
            <consortium name="DOE Joint Genome Institute"/>
            <person name="Kjaerbolling I."/>
            <person name="Vesth T."/>
            <person name="Frisvad J.C."/>
            <person name="Nybo J.L."/>
            <person name="Theobald S."/>
            <person name="Kildgaard S."/>
            <person name="Isbrandt T."/>
            <person name="Kuo A."/>
            <person name="Sato A."/>
            <person name="Lyhne E.K."/>
            <person name="Kogle M.E."/>
            <person name="Wiebenga A."/>
            <person name="Kun R.S."/>
            <person name="Lubbers R.J."/>
            <person name="Makela M.R."/>
            <person name="Barry K."/>
            <person name="Chovatia M."/>
            <person name="Clum A."/>
            <person name="Daum C."/>
            <person name="Haridas S."/>
            <person name="He G."/>
            <person name="LaButti K."/>
            <person name="Lipzen A."/>
            <person name="Mondo S."/>
            <person name="Riley R."/>
            <person name="Salamov A."/>
            <person name="Simmons B.A."/>
            <person name="Magnuson J.K."/>
            <person name="Henrissat B."/>
            <person name="Mortensen U.H."/>
            <person name="Larsen T.O."/>
            <person name="Devries R.P."/>
            <person name="Grigoriev I.V."/>
            <person name="Machida M."/>
            <person name="Baker S.E."/>
            <person name="Andersen M.R."/>
        </authorList>
    </citation>
    <scope>NUCLEOTIDE SEQUENCE [LARGE SCALE GENOMIC DNA]</scope>
    <source>
        <strain evidence="2 3">CBS 763.97</strain>
    </source>
</reference>
<evidence type="ECO:0000313" key="2">
    <source>
        <dbReference type="EMBL" id="KAE8357450.1"/>
    </source>
</evidence>
<evidence type="ECO:0000256" key="1">
    <source>
        <dbReference type="SAM" id="Phobius"/>
    </source>
</evidence>
<dbReference type="GeneID" id="43662248"/>
<dbReference type="EMBL" id="ML738018">
    <property type="protein sequence ID" value="KAE8357450.1"/>
    <property type="molecule type" value="Genomic_DNA"/>
</dbReference>
<gene>
    <name evidence="2" type="ORF">BDV27DRAFT_86279</name>
</gene>
<organism evidence="2 3">
    <name type="scientific">Aspergillus caelatus</name>
    <dbReference type="NCBI Taxonomy" id="61420"/>
    <lineage>
        <taxon>Eukaryota</taxon>
        <taxon>Fungi</taxon>
        <taxon>Dikarya</taxon>
        <taxon>Ascomycota</taxon>
        <taxon>Pezizomycotina</taxon>
        <taxon>Eurotiomycetes</taxon>
        <taxon>Eurotiomycetidae</taxon>
        <taxon>Eurotiales</taxon>
        <taxon>Aspergillaceae</taxon>
        <taxon>Aspergillus</taxon>
        <taxon>Aspergillus subgen. Circumdati</taxon>
    </lineage>
</organism>